<dbReference type="AlphaFoldDB" id="A0A060DS32"/>
<proteinExistence type="predicted"/>
<evidence type="ECO:0000259" key="4">
    <source>
        <dbReference type="PROSITE" id="PS50206"/>
    </source>
</evidence>
<dbReference type="Pfam" id="PF00581">
    <property type="entry name" value="Rhodanese"/>
    <property type="match status" value="4"/>
</dbReference>
<dbReference type="Gene3D" id="3.40.250.10">
    <property type="entry name" value="Rhodanese-like domain"/>
    <property type="match status" value="4"/>
</dbReference>
<protein>
    <submittedName>
        <fullName evidence="5">Sulfurtransferase</fullName>
    </submittedName>
</protein>
<dbReference type="InterPro" id="IPR036873">
    <property type="entry name" value="Rhodanese-like_dom_sf"/>
</dbReference>
<feature type="domain" description="Rhodanese" evidence="4">
    <location>
        <begin position="169"/>
        <end position="260"/>
    </location>
</feature>
<dbReference type="CDD" id="cd01534">
    <property type="entry name" value="4RHOD_Repeat_3"/>
    <property type="match status" value="1"/>
</dbReference>
<dbReference type="SMART" id="SM00450">
    <property type="entry name" value="RHOD"/>
    <property type="match status" value="4"/>
</dbReference>
<evidence type="ECO:0000256" key="2">
    <source>
        <dbReference type="SAM" id="MobiDB-lite"/>
    </source>
</evidence>
<dbReference type="RefSeq" id="WP_247881785.1">
    <property type="nucleotide sequence ID" value="NZ_CP007796.1"/>
</dbReference>
<evidence type="ECO:0000256" key="1">
    <source>
        <dbReference type="ARBA" id="ARBA00022737"/>
    </source>
</evidence>
<name>A0A060DS32_9PROT</name>
<evidence type="ECO:0000313" key="5">
    <source>
        <dbReference type="EMBL" id="AIB15592.1"/>
    </source>
</evidence>
<dbReference type="GO" id="GO:0006508">
    <property type="term" value="P:proteolysis"/>
    <property type="evidence" value="ECO:0007669"/>
    <property type="project" value="InterPro"/>
</dbReference>
<feature type="domain" description="Rhodanese" evidence="4">
    <location>
        <begin position="46"/>
        <end position="136"/>
    </location>
</feature>
<keyword evidence="1" id="KW-0677">Repeat</keyword>
<feature type="region of interest" description="Disordered" evidence="2">
    <location>
        <begin position="1"/>
        <end position="27"/>
    </location>
</feature>
<dbReference type="SUPFAM" id="SSF52821">
    <property type="entry name" value="Rhodanese/Cell cycle control phosphatase"/>
    <property type="match status" value="4"/>
</dbReference>
<dbReference type="PANTHER" id="PTHR43855:SF1">
    <property type="entry name" value="THIOSULFATE SULFURTRANSFERASE"/>
    <property type="match status" value="1"/>
</dbReference>
<keyword evidence="5" id="KW-0808">Transferase</keyword>
<gene>
    <name evidence="5" type="ORF">ABAZ39_27370</name>
</gene>
<feature type="domain" description="Peptidase A2" evidence="3">
    <location>
        <begin position="163"/>
        <end position="176"/>
    </location>
</feature>
<keyword evidence="5" id="KW-0614">Plasmid</keyword>
<organism evidence="5 6">
    <name type="scientific">Azospirillum argentinense</name>
    <dbReference type="NCBI Taxonomy" id="2970906"/>
    <lineage>
        <taxon>Bacteria</taxon>
        <taxon>Pseudomonadati</taxon>
        <taxon>Pseudomonadota</taxon>
        <taxon>Alphaproteobacteria</taxon>
        <taxon>Rhodospirillales</taxon>
        <taxon>Azospirillaceae</taxon>
        <taxon>Azospirillum</taxon>
    </lineage>
</organism>
<evidence type="ECO:0000313" key="6">
    <source>
        <dbReference type="Proteomes" id="UP000027186"/>
    </source>
</evidence>
<dbReference type="KEGG" id="abq:ABAZ39_27370"/>
<dbReference type="Proteomes" id="UP000027186">
    <property type="component" value="Plasmid AbAZ39_p3"/>
</dbReference>
<evidence type="ECO:0000259" key="3">
    <source>
        <dbReference type="PROSITE" id="PS50175"/>
    </source>
</evidence>
<dbReference type="PROSITE" id="PS50175">
    <property type="entry name" value="ASP_PROT_RETROV"/>
    <property type="match status" value="1"/>
</dbReference>
<geneLocation type="plasmid" evidence="5 6">
    <name>AbAZ39_p3</name>
</geneLocation>
<dbReference type="InterPro" id="IPR001995">
    <property type="entry name" value="Peptidase_A2_cat"/>
</dbReference>
<dbReference type="InterPro" id="IPR051126">
    <property type="entry name" value="Thiosulfate_sulfurtransferase"/>
</dbReference>
<dbReference type="PANTHER" id="PTHR43855">
    <property type="entry name" value="THIOSULFATE SULFURTRANSFERASE"/>
    <property type="match status" value="1"/>
</dbReference>
<dbReference type="EMBL" id="CP007796">
    <property type="protein sequence ID" value="AIB15592.1"/>
    <property type="molecule type" value="Genomic_DNA"/>
</dbReference>
<dbReference type="InterPro" id="IPR001763">
    <property type="entry name" value="Rhodanese-like_dom"/>
</dbReference>
<feature type="domain" description="Rhodanese" evidence="4">
    <location>
        <begin position="421"/>
        <end position="507"/>
    </location>
</feature>
<dbReference type="GO" id="GO:0004190">
    <property type="term" value="F:aspartic-type endopeptidase activity"/>
    <property type="evidence" value="ECO:0007669"/>
    <property type="project" value="InterPro"/>
</dbReference>
<dbReference type="GO" id="GO:0016740">
    <property type="term" value="F:transferase activity"/>
    <property type="evidence" value="ECO:0007669"/>
    <property type="project" value="UniProtKB-KW"/>
</dbReference>
<feature type="domain" description="Rhodanese" evidence="4">
    <location>
        <begin position="305"/>
        <end position="398"/>
    </location>
</feature>
<accession>A0A060DS32</accession>
<reference evidence="5 6" key="1">
    <citation type="journal article" date="2014" name="Genome Announc.">
        <title>Complete Genome Sequence of the Model Rhizosphere Strain Azospirillum brasilense Az39, Successfully Applied in Agriculture.</title>
        <authorList>
            <person name="Rivera D."/>
            <person name="Revale S."/>
            <person name="Molina R."/>
            <person name="Gualpa J."/>
            <person name="Puente M."/>
            <person name="Maroniche G."/>
            <person name="Paris G."/>
            <person name="Baker D."/>
            <person name="Clavijo B."/>
            <person name="McLay K."/>
            <person name="Spaepen S."/>
            <person name="Perticari A."/>
            <person name="Vazquez M."/>
            <person name="Wisniewski-Dye F."/>
            <person name="Watkins C."/>
            <person name="Martinez-Abarca F."/>
            <person name="Vanderleyden J."/>
            <person name="Cassan F."/>
        </authorList>
    </citation>
    <scope>NUCLEOTIDE SEQUENCE [LARGE SCALE GENOMIC DNA]</scope>
    <source>
        <strain evidence="5 6">Az39</strain>
        <plasmid evidence="5">AbAZ39_p3</plasmid>
    </source>
</reference>
<sequence length="559" mass="59981">MPDTAPPDIATPDTAPPDIATPDTATPDTATLATRTAADIRRDWIDRREVALLDAREEGPYSLAHPLFAVSVPLSRVELLAYDLLPQRDVPVTVYDNGEGYAEPAARRLQALGYRDVTLLEGGLAGWTAAGFEVYRDVNVPSKAFGEWVEHHRHTPSLSADEVKTLVDTGADLVILDARRYEEFQTMAIPGGTSVPGAELVKRVHDIAPDPRTMVVVNCAGRTRSIIGTQSLVNAGIPNRVAALRNGTIGWTLAGLELDRGRDGRFPAVSPEGDAKGREAARAVADRAGVGRIGPAALDAFRGDERRTLHLFDVRTPEEYEAGHLPGFRHAAGGQLVQATDEYVAVRGARIVLVDDPAGGGGPRADMTASWLAQLGWEVHVLEGDVASLGHESGPDRRRLPPVPDVGAETVAPRDLLALLENGEAAVIDITRSPRYRAGHIPGAYFSTRARLGGTIARLPKGVRPVLTCWDGTLTRYAAADFPPGGFPLLLEGGTQGWVAAGLPLSAGLERLGPEPDDVYKRPYEGTDNSAAAMQGYIDWELELVDQLKRDGAHNFRVI</sequence>
<dbReference type="PROSITE" id="PS50206">
    <property type="entry name" value="RHODANESE_3"/>
    <property type="match status" value="4"/>
</dbReference>